<dbReference type="PATRIC" id="fig|1291052.5.peg.2018"/>
<keyword evidence="2" id="KW-1185">Reference proteome</keyword>
<dbReference type="SUPFAM" id="SSF52218">
    <property type="entry name" value="Flavoproteins"/>
    <property type="match status" value="1"/>
</dbReference>
<dbReference type="RefSeq" id="WP_054676645.1">
    <property type="nucleotide sequence ID" value="NZ_AYYO01000003.1"/>
</dbReference>
<evidence type="ECO:0000313" key="1">
    <source>
        <dbReference type="EMBL" id="KRM56480.1"/>
    </source>
</evidence>
<evidence type="ECO:0000313" key="2">
    <source>
        <dbReference type="Proteomes" id="UP000051679"/>
    </source>
</evidence>
<reference evidence="1 2" key="1">
    <citation type="journal article" date="2015" name="Genome Announc.">
        <title>Expanding the biotechnology potential of lactobacilli through comparative genomics of 213 strains and associated genera.</title>
        <authorList>
            <person name="Sun Z."/>
            <person name="Harris H.M."/>
            <person name="McCann A."/>
            <person name="Guo C."/>
            <person name="Argimon S."/>
            <person name="Zhang W."/>
            <person name="Yang X."/>
            <person name="Jeffery I.B."/>
            <person name="Cooney J.C."/>
            <person name="Kagawa T.F."/>
            <person name="Liu W."/>
            <person name="Song Y."/>
            <person name="Salvetti E."/>
            <person name="Wrobel A."/>
            <person name="Rasinkangas P."/>
            <person name="Parkhill J."/>
            <person name="Rea M.C."/>
            <person name="O'Sullivan O."/>
            <person name="Ritari J."/>
            <person name="Douillard F.P."/>
            <person name="Paul Ross R."/>
            <person name="Yang R."/>
            <person name="Briner A.E."/>
            <person name="Felis G.E."/>
            <person name="de Vos W.M."/>
            <person name="Barrangou R."/>
            <person name="Klaenhammer T.R."/>
            <person name="Caufield P.W."/>
            <person name="Cui Y."/>
            <person name="Zhang H."/>
            <person name="O'Toole P.W."/>
        </authorList>
    </citation>
    <scope>NUCLEOTIDE SEQUENCE [LARGE SCALE GENOMIC DNA]</scope>
    <source>
        <strain evidence="1 2">DSM 20505</strain>
    </source>
</reference>
<dbReference type="STRING" id="1291052.FC18_GL001955"/>
<evidence type="ECO:0008006" key="3">
    <source>
        <dbReference type="Google" id="ProtNLM"/>
    </source>
</evidence>
<proteinExistence type="predicted"/>
<protein>
    <recommendedName>
        <fullName evidence="3">Flavoprotein NrdI</fullName>
    </recommendedName>
</protein>
<dbReference type="PANTHER" id="PTHR37297">
    <property type="entry name" value="PROTEIN NRDI"/>
    <property type="match status" value="1"/>
</dbReference>
<organism evidence="1 2">
    <name type="scientific">Lacticaseibacillus sharpeae JCM 1186 = DSM 20505</name>
    <dbReference type="NCBI Taxonomy" id="1291052"/>
    <lineage>
        <taxon>Bacteria</taxon>
        <taxon>Bacillati</taxon>
        <taxon>Bacillota</taxon>
        <taxon>Bacilli</taxon>
        <taxon>Lactobacillales</taxon>
        <taxon>Lactobacillaceae</taxon>
        <taxon>Lacticaseibacillus</taxon>
    </lineage>
</organism>
<name>A0A0R1ZN16_9LACO</name>
<accession>A0A0R1ZN16</accession>
<sequence>MAPLRIVYISISGNTEAFVEKVAELAAKEHAKNADKPLVEAFEYSEQFDERIFDQPYFVFVPTYLDGGDGIHTGYHEILTIDLRDELDAANTANMLGIVGSGNRNFNAQFGLTAKHYARRFNTPLIGLYELRGNDEEAALIYGRMQKYAHNYQLSGKKLALA</sequence>
<dbReference type="AlphaFoldDB" id="A0A0R1ZN16"/>
<dbReference type="PIRSF" id="PIRSF005087">
    <property type="entry name" value="NrdI"/>
    <property type="match status" value="1"/>
</dbReference>
<dbReference type="EMBL" id="AYYO01000003">
    <property type="protein sequence ID" value="KRM56480.1"/>
    <property type="molecule type" value="Genomic_DNA"/>
</dbReference>
<dbReference type="InterPro" id="IPR029039">
    <property type="entry name" value="Flavoprotein-like_sf"/>
</dbReference>
<dbReference type="GO" id="GO:0010181">
    <property type="term" value="F:FMN binding"/>
    <property type="evidence" value="ECO:0007669"/>
    <property type="project" value="InterPro"/>
</dbReference>
<gene>
    <name evidence="1" type="ORF">FC18_GL001955</name>
</gene>
<dbReference type="InterPro" id="IPR004465">
    <property type="entry name" value="RNR_NrdI"/>
</dbReference>
<comment type="caution">
    <text evidence="1">The sequence shown here is derived from an EMBL/GenBank/DDBJ whole genome shotgun (WGS) entry which is preliminary data.</text>
</comment>
<dbReference type="PANTHER" id="PTHR37297:SF1">
    <property type="entry name" value="PROTEIN NRDI"/>
    <property type="match status" value="1"/>
</dbReference>
<dbReference type="OrthoDB" id="350535at2"/>
<dbReference type="Gene3D" id="3.40.50.360">
    <property type="match status" value="1"/>
</dbReference>
<dbReference type="Proteomes" id="UP000051679">
    <property type="component" value="Unassembled WGS sequence"/>
</dbReference>
<dbReference type="Pfam" id="PF07972">
    <property type="entry name" value="Flavodoxin_NdrI"/>
    <property type="match status" value="1"/>
</dbReference>